<dbReference type="InterPro" id="IPR009057">
    <property type="entry name" value="Homeodomain-like_sf"/>
</dbReference>
<dbReference type="Gene3D" id="1.10.10.60">
    <property type="entry name" value="Homeodomain-like"/>
    <property type="match status" value="1"/>
</dbReference>
<protein>
    <submittedName>
        <fullName evidence="1">Helix-turn-helix family protein</fullName>
    </submittedName>
</protein>
<dbReference type="RefSeq" id="WP_005628821.1">
    <property type="nucleotide sequence ID" value="NZ_AMRA01000084.1"/>
</dbReference>
<proteinExistence type="predicted"/>
<dbReference type="OrthoDB" id="3699823at2"/>
<keyword evidence="2" id="KW-1185">Reference proteome</keyword>
<dbReference type="AlphaFoldDB" id="K5BEI8"/>
<organism evidence="1 2">
    <name type="scientific">Mycolicibacterium hassiacum (strain DSM 44199 / CIP 105218 / JCM 12690 / 3849)</name>
    <name type="common">Mycobacterium hassiacum</name>
    <dbReference type="NCBI Taxonomy" id="1122247"/>
    <lineage>
        <taxon>Bacteria</taxon>
        <taxon>Bacillati</taxon>
        <taxon>Actinomycetota</taxon>
        <taxon>Actinomycetes</taxon>
        <taxon>Mycobacteriales</taxon>
        <taxon>Mycobacteriaceae</taxon>
        <taxon>Mycolicibacterium</taxon>
    </lineage>
</organism>
<evidence type="ECO:0000313" key="2">
    <source>
        <dbReference type="Proteomes" id="UP000006265"/>
    </source>
</evidence>
<gene>
    <name evidence="1" type="ORF">C731_2950</name>
</gene>
<name>K5BEI8_MYCHD</name>
<comment type="caution">
    <text evidence="1">The sequence shown here is derived from an EMBL/GenBank/DDBJ whole genome shotgun (WGS) entry which is preliminary data.</text>
</comment>
<dbReference type="EMBL" id="AMRA01000084">
    <property type="protein sequence ID" value="EKF23052.1"/>
    <property type="molecule type" value="Genomic_DNA"/>
</dbReference>
<dbReference type="STRING" id="1122247.GCA_000379865_01658"/>
<evidence type="ECO:0000313" key="1">
    <source>
        <dbReference type="EMBL" id="EKF23052.1"/>
    </source>
</evidence>
<dbReference type="Proteomes" id="UP000006265">
    <property type="component" value="Unassembled WGS sequence"/>
</dbReference>
<sequence>MAQFKRMFEDAFAEVDAEIARLREANRSLSEAANRALRENRELRDKQRRANDLFAKALAQVKPETGPNRPNRKKLTEREVEDIRQAYRGGMKQKDLARNYGVNPATISRLVRGLYH</sequence>
<dbReference type="eggNOG" id="ENOG5030190">
    <property type="taxonomic scope" value="Bacteria"/>
</dbReference>
<dbReference type="PATRIC" id="fig|1122247.3.peg.2830"/>
<reference evidence="1 2" key="1">
    <citation type="journal article" date="2012" name="J. Bacteriol.">
        <title>Genome sequence of Mycobacterium hassiacum DSM 44199, a rare source of heat-stable mycobacterial proteins.</title>
        <authorList>
            <person name="Tiago I."/>
            <person name="Maranha A."/>
            <person name="Mendes V."/>
            <person name="Alarico S."/>
            <person name="Moynihan P.J."/>
            <person name="Clarke A.J."/>
            <person name="Macedo-Ribeiro S."/>
            <person name="Pereira P.J."/>
            <person name="Empadinhas N."/>
        </authorList>
    </citation>
    <scope>NUCLEOTIDE SEQUENCE [LARGE SCALE GENOMIC DNA]</scope>
    <source>
        <strain evidence="2">DSM 44199 / CIP 105218 / JCM 12690 / 3849</strain>
    </source>
</reference>
<dbReference type="SUPFAM" id="SSF46689">
    <property type="entry name" value="Homeodomain-like"/>
    <property type="match status" value="1"/>
</dbReference>
<accession>K5BEI8</accession>